<sequence>MKRILLLDTSVGSLNMGDEIIGRSIEMNWRELFSSNYVMRLATHTPMYTPAQYLLSKRRLSIFKGADIKLLCGTNALYTNMLRPLPTWNINYLNCGMATGTVCLGVGAGANSSSVNLYTRALYRKVLSHKVVHSVRDERTKHLLERVGLRAWNTGCPTLWGLTSEHCETIPHAKGDEVVFTLTSYHPNPRKDRAMVDVLRRSYSRLHFWPQSIDDLSYLQSLGVADDVEIVTPSLAGFREVLDRGVDYVGNRLHGGIFALQRKRRAIIVAIDYRAREMAKDYSLPLVERDSIETDLADLVESSWPTRIHGLDFDLIEKWKAQFGVGKP</sequence>
<evidence type="ECO:0000259" key="1">
    <source>
        <dbReference type="Pfam" id="PF04230"/>
    </source>
</evidence>
<reference evidence="2 3" key="1">
    <citation type="submission" date="2016-12" db="EMBL/GenBank/DDBJ databases">
        <title>Genomic comparison of strains in the 'Actinomyces naeslundii' group.</title>
        <authorList>
            <person name="Mughal S.R."/>
            <person name="Do T."/>
            <person name="Gilbert S.C."/>
            <person name="Witherden E.A."/>
            <person name="Didelot X."/>
            <person name="Beighton D."/>
        </authorList>
    </citation>
    <scope>NUCLEOTIDE SEQUENCE [LARGE SCALE GENOMIC DNA]</scope>
    <source>
        <strain evidence="2 3">P6N</strain>
    </source>
</reference>
<dbReference type="OrthoDB" id="9802987at2"/>
<feature type="domain" description="Polysaccharide pyruvyl transferase" evidence="1">
    <location>
        <begin position="15"/>
        <end position="272"/>
    </location>
</feature>
<dbReference type="EMBL" id="MSKL01000025">
    <property type="protein sequence ID" value="OLO48287.1"/>
    <property type="molecule type" value="Genomic_DNA"/>
</dbReference>
<dbReference type="AlphaFoldDB" id="A0A1Q8VJL7"/>
<comment type="caution">
    <text evidence="2">The sequence shown here is derived from an EMBL/GenBank/DDBJ whole genome shotgun (WGS) entry which is preliminary data.</text>
</comment>
<organism evidence="2 3">
    <name type="scientific">Actinomyces oris</name>
    <dbReference type="NCBI Taxonomy" id="544580"/>
    <lineage>
        <taxon>Bacteria</taxon>
        <taxon>Bacillati</taxon>
        <taxon>Actinomycetota</taxon>
        <taxon>Actinomycetes</taxon>
        <taxon>Actinomycetales</taxon>
        <taxon>Actinomycetaceae</taxon>
        <taxon>Actinomyces</taxon>
    </lineage>
</organism>
<protein>
    <submittedName>
        <fullName evidence="2">Capsular biosynthesis protein</fullName>
    </submittedName>
</protein>
<proteinExistence type="predicted"/>
<gene>
    <name evidence="2" type="ORF">BKH28_09795</name>
</gene>
<evidence type="ECO:0000313" key="3">
    <source>
        <dbReference type="Proteomes" id="UP000186394"/>
    </source>
</evidence>
<dbReference type="Pfam" id="PF04230">
    <property type="entry name" value="PS_pyruv_trans"/>
    <property type="match status" value="1"/>
</dbReference>
<dbReference type="Proteomes" id="UP000186394">
    <property type="component" value="Unassembled WGS sequence"/>
</dbReference>
<dbReference type="InterPro" id="IPR007345">
    <property type="entry name" value="Polysacch_pyruvyl_Trfase"/>
</dbReference>
<evidence type="ECO:0000313" key="2">
    <source>
        <dbReference type="EMBL" id="OLO48287.1"/>
    </source>
</evidence>
<name>A0A1Q8VJL7_9ACTO</name>
<accession>A0A1Q8VJL7</accession>